<feature type="compositionally biased region" description="Basic residues" evidence="1">
    <location>
        <begin position="67"/>
        <end position="78"/>
    </location>
</feature>
<organism evidence="2 3">
    <name type="scientific">Drosophila gunungcola</name>
    <name type="common">fruit fly</name>
    <dbReference type="NCBI Taxonomy" id="103775"/>
    <lineage>
        <taxon>Eukaryota</taxon>
        <taxon>Metazoa</taxon>
        <taxon>Ecdysozoa</taxon>
        <taxon>Arthropoda</taxon>
        <taxon>Hexapoda</taxon>
        <taxon>Insecta</taxon>
        <taxon>Pterygota</taxon>
        <taxon>Neoptera</taxon>
        <taxon>Endopterygota</taxon>
        <taxon>Diptera</taxon>
        <taxon>Brachycera</taxon>
        <taxon>Muscomorpha</taxon>
        <taxon>Ephydroidea</taxon>
        <taxon>Drosophilidae</taxon>
        <taxon>Drosophila</taxon>
        <taxon>Sophophora</taxon>
    </lineage>
</organism>
<feature type="compositionally biased region" description="Low complexity" evidence="1">
    <location>
        <begin position="23"/>
        <end position="37"/>
    </location>
</feature>
<dbReference type="InterPro" id="IPR052647">
    <property type="entry name" value="Zinc_finger_CCCH-type"/>
</dbReference>
<reference evidence="2" key="1">
    <citation type="journal article" date="2023" name="Genome Biol. Evol.">
        <title>Long-read-based Genome Assembly of Drosophila gunungcola Reveals Fewer Chemosensory Genes in Flower-breeding Species.</title>
        <authorList>
            <person name="Negi A."/>
            <person name="Liao B.Y."/>
            <person name="Yeh S.D."/>
        </authorList>
    </citation>
    <scope>NUCLEOTIDE SEQUENCE</scope>
    <source>
        <strain evidence="2">Sukarami</strain>
    </source>
</reference>
<evidence type="ECO:0000256" key="1">
    <source>
        <dbReference type="SAM" id="MobiDB-lite"/>
    </source>
</evidence>
<feature type="compositionally biased region" description="Basic and acidic residues" evidence="1">
    <location>
        <begin position="1"/>
        <end position="22"/>
    </location>
</feature>
<dbReference type="OrthoDB" id="10072532at2759"/>
<accession>A0A9P9YEC8</accession>
<gene>
    <name evidence="2" type="ORF">M5D96_012202</name>
</gene>
<dbReference type="PANTHER" id="PTHR46582">
    <property type="entry name" value="ZINC FINGER CCCH DOMAIN-CONTAINING PROTEIN 18"/>
    <property type="match status" value="1"/>
</dbReference>
<protein>
    <submittedName>
        <fullName evidence="2">Uncharacterized protein</fullName>
    </submittedName>
</protein>
<dbReference type="GO" id="GO:0071011">
    <property type="term" value="C:precatalytic spliceosome"/>
    <property type="evidence" value="ECO:0007669"/>
    <property type="project" value="TreeGrafter"/>
</dbReference>
<dbReference type="EMBL" id="JAMKOV010000051">
    <property type="protein sequence ID" value="KAI8034979.1"/>
    <property type="molecule type" value="Genomic_DNA"/>
</dbReference>
<sequence length="168" mass="19025">MPFHKQLKDGRKCHGLDGRMYSESESGSSSSDSSSGSRDTPQKRVRATDKALNERKLMQKHAEQATKKRSPISFRIKKTSNMVRVLAPDSPNNSADSGKEKEHNIGKDKDQEKEHSEDIDKKGNDKDKDKDAGKDKDGMKSRREELLKQLRAIEDAIAKKRSKLDFLQ</sequence>
<keyword evidence="3" id="KW-1185">Reference proteome</keyword>
<feature type="compositionally biased region" description="Basic and acidic residues" evidence="1">
    <location>
        <begin position="40"/>
        <end position="66"/>
    </location>
</feature>
<feature type="region of interest" description="Disordered" evidence="1">
    <location>
        <begin position="1"/>
        <end position="143"/>
    </location>
</feature>
<proteinExistence type="predicted"/>
<dbReference type="GO" id="GO:0003723">
    <property type="term" value="F:RNA binding"/>
    <property type="evidence" value="ECO:0007669"/>
    <property type="project" value="TreeGrafter"/>
</dbReference>
<dbReference type="AlphaFoldDB" id="A0A9P9YEC8"/>
<name>A0A9P9YEC8_9MUSC</name>
<comment type="caution">
    <text evidence="2">The sequence shown here is derived from an EMBL/GenBank/DDBJ whole genome shotgun (WGS) entry which is preliminary data.</text>
</comment>
<feature type="compositionally biased region" description="Basic and acidic residues" evidence="1">
    <location>
        <begin position="97"/>
        <end position="143"/>
    </location>
</feature>
<evidence type="ECO:0000313" key="2">
    <source>
        <dbReference type="EMBL" id="KAI8034979.1"/>
    </source>
</evidence>
<dbReference type="Proteomes" id="UP001059596">
    <property type="component" value="Unassembled WGS sequence"/>
</dbReference>
<evidence type="ECO:0000313" key="3">
    <source>
        <dbReference type="Proteomes" id="UP001059596"/>
    </source>
</evidence>
<dbReference type="PANTHER" id="PTHR46582:SF1">
    <property type="entry name" value="ZINC FINGER CCCH DOMAIN-CONTAINING PROTEIN 18"/>
    <property type="match status" value="1"/>
</dbReference>